<keyword evidence="2" id="KW-1133">Transmembrane helix</keyword>
<organism evidence="3 4">
    <name type="scientific">Reticulomyxa filosa</name>
    <dbReference type="NCBI Taxonomy" id="46433"/>
    <lineage>
        <taxon>Eukaryota</taxon>
        <taxon>Sar</taxon>
        <taxon>Rhizaria</taxon>
        <taxon>Retaria</taxon>
        <taxon>Foraminifera</taxon>
        <taxon>Monothalamids</taxon>
        <taxon>Reticulomyxidae</taxon>
        <taxon>Reticulomyxa</taxon>
    </lineage>
</organism>
<sequence length="300" mass="34641">MAQDTSAPVQLRSSHLRQDKKDLVTSEQQITTNKRSDKAECFDISGGKTAMEPSISHEQEEAGKPFRRSSATSGREFFADKSNEKQRRALRQKRQCKKQPPPQKFGGRGQTYEHEYPPNFGVCHYKCNKKYFRQIIKTTCSHKLVVAFITYTLLFFFFFFCIGLICTLSFFFFFYKRVSSDKRTERQKKQARKYGVVPTPLFENNYSKPPPNPKSYMVIPFQSPQDIASHQTTLSKLRRPGHSILADDVDTGHGNDNGHNSEQRHTHTNPTNESIAFDSKLVIDTHFHCNPLKTYHFQKA</sequence>
<comment type="caution">
    <text evidence="3">The sequence shown here is derived from an EMBL/GenBank/DDBJ whole genome shotgun (WGS) entry which is preliminary data.</text>
</comment>
<dbReference type="EMBL" id="ASPP01001709">
    <property type="protein sequence ID" value="ETO35341.1"/>
    <property type="molecule type" value="Genomic_DNA"/>
</dbReference>
<reference evidence="3 4" key="1">
    <citation type="journal article" date="2013" name="Curr. Biol.">
        <title>The Genome of the Foraminiferan Reticulomyxa filosa.</title>
        <authorList>
            <person name="Glockner G."/>
            <person name="Hulsmann N."/>
            <person name="Schleicher M."/>
            <person name="Noegel A.A."/>
            <person name="Eichinger L."/>
            <person name="Gallinger C."/>
            <person name="Pawlowski J."/>
            <person name="Sierra R."/>
            <person name="Euteneuer U."/>
            <person name="Pillet L."/>
            <person name="Moustafa A."/>
            <person name="Platzer M."/>
            <person name="Groth M."/>
            <person name="Szafranski K."/>
            <person name="Schliwa M."/>
        </authorList>
    </citation>
    <scope>NUCLEOTIDE SEQUENCE [LARGE SCALE GENOMIC DNA]</scope>
</reference>
<gene>
    <name evidence="3" type="ORF">RFI_01722</name>
</gene>
<feature type="non-terminal residue" evidence="3">
    <location>
        <position position="300"/>
    </location>
</feature>
<feature type="transmembrane region" description="Helical" evidence="2">
    <location>
        <begin position="144"/>
        <end position="175"/>
    </location>
</feature>
<feature type="region of interest" description="Disordered" evidence="1">
    <location>
        <begin position="1"/>
        <end position="110"/>
    </location>
</feature>
<proteinExistence type="predicted"/>
<keyword evidence="2" id="KW-0472">Membrane</keyword>
<evidence type="ECO:0000256" key="2">
    <source>
        <dbReference type="SAM" id="Phobius"/>
    </source>
</evidence>
<protein>
    <submittedName>
        <fullName evidence="3">Uncharacterized protein</fullName>
    </submittedName>
</protein>
<dbReference type="AlphaFoldDB" id="X6PB14"/>
<evidence type="ECO:0000256" key="1">
    <source>
        <dbReference type="SAM" id="MobiDB-lite"/>
    </source>
</evidence>
<feature type="compositionally biased region" description="Basic residues" evidence="1">
    <location>
        <begin position="88"/>
        <end position="97"/>
    </location>
</feature>
<keyword evidence="4" id="KW-1185">Reference proteome</keyword>
<evidence type="ECO:0000313" key="4">
    <source>
        <dbReference type="Proteomes" id="UP000023152"/>
    </source>
</evidence>
<feature type="compositionally biased region" description="Basic and acidic residues" evidence="1">
    <location>
        <begin position="55"/>
        <end position="64"/>
    </location>
</feature>
<name>X6PB14_RETFI</name>
<feature type="compositionally biased region" description="Basic and acidic residues" evidence="1">
    <location>
        <begin position="77"/>
        <end position="87"/>
    </location>
</feature>
<feature type="compositionally biased region" description="Polar residues" evidence="1">
    <location>
        <begin position="1"/>
        <end position="13"/>
    </location>
</feature>
<keyword evidence="2" id="KW-0812">Transmembrane</keyword>
<dbReference type="Proteomes" id="UP000023152">
    <property type="component" value="Unassembled WGS sequence"/>
</dbReference>
<feature type="region of interest" description="Disordered" evidence="1">
    <location>
        <begin position="245"/>
        <end position="272"/>
    </location>
</feature>
<accession>X6PB14</accession>
<evidence type="ECO:0000313" key="3">
    <source>
        <dbReference type="EMBL" id="ETO35341.1"/>
    </source>
</evidence>